<dbReference type="EMBL" id="ACPB03011499">
    <property type="status" value="NOT_ANNOTATED_CDS"/>
    <property type="molecule type" value="Genomic_DNA"/>
</dbReference>
<protein>
    <submittedName>
        <fullName evidence="1">Uncharacterized protein</fullName>
    </submittedName>
</protein>
<dbReference type="VEuPathDB" id="VectorBase:RPRC011548"/>
<dbReference type="EnsemblMetazoa" id="RPRC011548-RA">
    <property type="protein sequence ID" value="RPRC011548-PA"/>
    <property type="gene ID" value="RPRC011548"/>
</dbReference>
<keyword evidence="2" id="KW-1185">Reference proteome</keyword>
<dbReference type="AlphaFoldDB" id="T1I5H9"/>
<dbReference type="Proteomes" id="UP000015103">
    <property type="component" value="Unassembled WGS sequence"/>
</dbReference>
<sequence>MRVINLILDPYEESCFIKFLHEHDEPRYDDLHIMFLISRAKYTEAVELHKKLRTQKGPNDISIRDKFINGISSSLSSINKFMSNEDSFMKTLSAPKDVSKPLSVYVKTTVERGYPAPQISNNAVAALALMCARRSSNHILIKSSDFNHWTKDGLMNFTNNGPKPKREVVNPKPAPPTPRLHGKRRQKEDDYNYNLLAIHEKKKQKLEDNQEAINKQEVEMLLSTPVIERRRPLRADEFGGTPISVNSPHSILK</sequence>
<dbReference type="HOGENOM" id="CLU_1100799_0_0_1"/>
<name>T1I5H9_RHOPR</name>
<organism evidence="1 2">
    <name type="scientific">Rhodnius prolixus</name>
    <name type="common">Triatomid bug</name>
    <dbReference type="NCBI Taxonomy" id="13249"/>
    <lineage>
        <taxon>Eukaryota</taxon>
        <taxon>Metazoa</taxon>
        <taxon>Ecdysozoa</taxon>
        <taxon>Arthropoda</taxon>
        <taxon>Hexapoda</taxon>
        <taxon>Insecta</taxon>
        <taxon>Pterygota</taxon>
        <taxon>Neoptera</taxon>
        <taxon>Paraneoptera</taxon>
        <taxon>Hemiptera</taxon>
        <taxon>Heteroptera</taxon>
        <taxon>Panheteroptera</taxon>
        <taxon>Cimicomorpha</taxon>
        <taxon>Reduviidae</taxon>
        <taxon>Triatominae</taxon>
        <taxon>Rhodnius</taxon>
    </lineage>
</organism>
<dbReference type="InParanoid" id="T1I5H9"/>
<accession>T1I5H9</accession>
<evidence type="ECO:0000313" key="2">
    <source>
        <dbReference type="Proteomes" id="UP000015103"/>
    </source>
</evidence>
<evidence type="ECO:0000313" key="1">
    <source>
        <dbReference type="EnsemblMetazoa" id="RPRC011548-PA"/>
    </source>
</evidence>
<reference evidence="1" key="1">
    <citation type="submission" date="2015-05" db="UniProtKB">
        <authorList>
            <consortium name="EnsemblMetazoa"/>
        </authorList>
    </citation>
    <scope>IDENTIFICATION</scope>
</reference>
<proteinExistence type="predicted"/>